<accession>A0ABU0LYQ1</accession>
<dbReference type="CDD" id="cd22332">
    <property type="entry name" value="HsdR_N"/>
    <property type="match status" value="1"/>
</dbReference>
<keyword evidence="4" id="KW-0540">Nuclease</keyword>
<dbReference type="SMART" id="SM00487">
    <property type="entry name" value="DEXDc"/>
    <property type="match status" value="1"/>
</dbReference>
<dbReference type="Proteomes" id="UP001240643">
    <property type="component" value="Unassembled WGS sequence"/>
</dbReference>
<dbReference type="InterPro" id="IPR014001">
    <property type="entry name" value="Helicase_ATP-bd"/>
</dbReference>
<evidence type="ECO:0000256" key="3">
    <source>
        <dbReference type="ARBA" id="ARBA00011296"/>
    </source>
</evidence>
<protein>
    <recommendedName>
        <fullName evidence="11">Type I restriction enzyme endonuclease subunit</fullName>
        <shortName evidence="11">R protein</shortName>
        <ecNumber evidence="11">3.1.21.3</ecNumber>
    </recommendedName>
</protein>
<reference evidence="14" key="1">
    <citation type="submission" date="2023-07" db="EMBL/GenBank/DDBJ databases">
        <title>Genomic Encyclopedia of Type Strains, Phase IV (KMG-IV): sequencing the most valuable type-strain genomes for metagenomic binning, comparative biology and taxonomic classification.</title>
        <authorList>
            <person name="Goeker M."/>
        </authorList>
    </citation>
    <scope>NUCLEOTIDE SEQUENCE [LARGE SCALE GENOMIC DNA]</scope>
    <source>
        <strain evidence="14">DSM 21204</strain>
    </source>
</reference>
<dbReference type="Pfam" id="PF22679">
    <property type="entry name" value="T1R_D3-like"/>
    <property type="match status" value="1"/>
</dbReference>
<evidence type="ECO:0000313" key="14">
    <source>
        <dbReference type="EMBL" id="MDQ0513844.1"/>
    </source>
</evidence>
<dbReference type="SUPFAM" id="SSF52540">
    <property type="entry name" value="P-loop containing nucleoside triphosphate hydrolases"/>
    <property type="match status" value="2"/>
</dbReference>
<dbReference type="NCBIfam" id="TIGR00348">
    <property type="entry name" value="hsdR"/>
    <property type="match status" value="1"/>
</dbReference>
<name>A0ABU0LYQ1_9BACT</name>
<feature type="coiled-coil region" evidence="12">
    <location>
        <begin position="864"/>
        <end position="898"/>
    </location>
</feature>
<comment type="similarity">
    <text evidence="2 11">Belongs to the HsdR family.</text>
</comment>
<sequence length="1074" mass="126762">MALLQKITKSFQNLGYTHWDKSKITDANIFNQHKIIKSILFDSLQKINPQIAEILKENSLESENLYRLFDESFLNEKFFKSRNTKIININKNIIQSLIVPFKYKSLNGSVYKMKWIDFDNCENNNFIAYIDHRDEEDPLSIPEIVIFVNGIPLVVGQTEKYSFDSHDGTLKNSSRKIKTLISNRNKFLSCNFFSFITNDTTTKVSAITSAKDEFHFWRDDVEGKNQIEFVIQDLFQKEKFLDIIQNFIFFNDSEDKPRKIFARYYQYYAVKKSAEIVRKKIIVEKEQSDNKVGIVWHTQGSGKSLSMVMLAKNIRDFLPNITIVVLTDRIDLDQQIFNNFKKFQKYLGKSSLINFENIQQLKEELKNSKKKSIYFTTIQKFSNNVGFLNDRQDILIITDEAHRSHQEDDASEKISFQLEKGLSKTHSYSSTLKMALPNAKFIGFTGTPIESDDRDTRNVFGDHIHVYAWNQATEDGAVVELRYENVSTLINFNVSDQTLKLIEEENEKENQIIRDQLSTNREETAIKVKNILKTQVLLNKSHWENLERIKLVAQHFVRHYEKRSRALKGKALFAVQSKKIADLYKQEILKLRPEWRNHIEVIVTPDSNSNSSNSTDQPRSKIWNQKIINSFKRPDSLHKILIVVDMLLTGYDVPALDVIYLDKNLRKHSLMQAIARVNRKYVDDKDYALKKAYGLIVSYINITDNLNEALRLYSHHSKTKYKPIRNAKQNFSDVEIKDILMNKINNFYLHILGKDDYQKFDESTTRDERFERLKDLILNTDMEKYFLEDFKLISSEIKKSFPYLSPQEKEKIEFLILLKIYIAEDIKRKIDWESFIKNIAQYADKLIEFESNPDHADLQEVFNLSDLELVKQKQEEEIRQKEKEIEQKIASLNLENNEIKIIDHKSLASDSSSKKVFTQAVKEFFQSLKDTLYSSLKSRLNRAVAFIANFFSYESDSYTSSSYKFEEEEETVVTEEEQWINDIYDILRNVNRNQRRKFPKYFYQDLAQFIFINLTNHERMTIEEAWFENKDSERNIKKKIRESLKTKRFPDKLRTEVVNRIIQKLKNQFDSDDY</sequence>
<comment type="subunit">
    <text evidence="3 11">The type I restriction/modification system is composed of three polypeptides R, M and S.</text>
</comment>
<keyword evidence="9 11" id="KW-0067">ATP-binding</keyword>
<evidence type="ECO:0000259" key="13">
    <source>
        <dbReference type="PROSITE" id="PS51192"/>
    </source>
</evidence>
<dbReference type="InterPro" id="IPR051268">
    <property type="entry name" value="Type-I_R_enzyme_R_subunit"/>
</dbReference>
<evidence type="ECO:0000256" key="9">
    <source>
        <dbReference type="ARBA" id="ARBA00022840"/>
    </source>
</evidence>
<gene>
    <name evidence="14" type="ORF">J2Z62_000282</name>
</gene>
<comment type="catalytic activity">
    <reaction evidence="1 11">
        <text>Endonucleolytic cleavage of DNA to give random double-stranded fragments with terminal 5'-phosphates, ATP is simultaneously hydrolyzed.</text>
        <dbReference type="EC" id="3.1.21.3"/>
    </reaction>
</comment>
<keyword evidence="10 11" id="KW-0238">DNA-binding</keyword>
<dbReference type="InterPro" id="IPR027417">
    <property type="entry name" value="P-loop_NTPase"/>
</dbReference>
<keyword evidence="15" id="KW-1185">Reference proteome</keyword>
<evidence type="ECO:0000256" key="10">
    <source>
        <dbReference type="ARBA" id="ARBA00023125"/>
    </source>
</evidence>
<keyword evidence="6 11" id="KW-0680">Restriction system</keyword>
<dbReference type="Gene3D" id="3.40.50.300">
    <property type="entry name" value="P-loop containing nucleotide triphosphate hydrolases"/>
    <property type="match status" value="2"/>
</dbReference>
<dbReference type="GO" id="GO:0009035">
    <property type="term" value="F:type I site-specific deoxyribonuclease activity"/>
    <property type="evidence" value="ECO:0007669"/>
    <property type="project" value="UniProtKB-EC"/>
</dbReference>
<feature type="domain" description="Helicase ATP-binding" evidence="13">
    <location>
        <begin position="284"/>
        <end position="466"/>
    </location>
</feature>
<keyword evidence="7" id="KW-0255">Endonuclease</keyword>
<dbReference type="CDD" id="cd18800">
    <property type="entry name" value="SF2_C_EcoR124I-like"/>
    <property type="match status" value="1"/>
</dbReference>
<keyword evidence="5 11" id="KW-0547">Nucleotide-binding</keyword>
<dbReference type="InterPro" id="IPR055180">
    <property type="entry name" value="HsdR_RecA-like_helicase_dom_2"/>
</dbReference>
<dbReference type="EMBL" id="JAUSWO010000001">
    <property type="protein sequence ID" value="MDQ0513844.1"/>
    <property type="molecule type" value="Genomic_DNA"/>
</dbReference>
<dbReference type="Gene3D" id="3.90.1570.50">
    <property type="match status" value="1"/>
</dbReference>
<dbReference type="PANTHER" id="PTHR30195">
    <property type="entry name" value="TYPE I SITE-SPECIFIC DEOXYRIBONUCLEASE PROTEIN SUBUNIT M AND R"/>
    <property type="match status" value="1"/>
</dbReference>
<keyword evidence="12" id="KW-0175">Coiled coil</keyword>
<organism evidence="14 15">
    <name type="scientific">Mycoplasmoides fastidiosum</name>
    <dbReference type="NCBI Taxonomy" id="92758"/>
    <lineage>
        <taxon>Bacteria</taxon>
        <taxon>Bacillati</taxon>
        <taxon>Mycoplasmatota</taxon>
        <taxon>Mycoplasmoidales</taxon>
        <taxon>Mycoplasmoidaceae</taxon>
        <taxon>Mycoplasmoides</taxon>
    </lineage>
</organism>
<dbReference type="InterPro" id="IPR040980">
    <property type="entry name" value="SWI2_SNF2"/>
</dbReference>
<evidence type="ECO:0000313" key="15">
    <source>
        <dbReference type="Proteomes" id="UP001240643"/>
    </source>
</evidence>
<evidence type="ECO:0000256" key="2">
    <source>
        <dbReference type="ARBA" id="ARBA00008598"/>
    </source>
</evidence>
<evidence type="ECO:0000256" key="7">
    <source>
        <dbReference type="ARBA" id="ARBA00022759"/>
    </source>
</evidence>
<comment type="caution">
    <text evidence="14">The sequence shown here is derived from an EMBL/GenBank/DDBJ whole genome shotgun (WGS) entry which is preliminary data.</text>
</comment>
<dbReference type="Pfam" id="PF04313">
    <property type="entry name" value="HSDR_N"/>
    <property type="match status" value="1"/>
</dbReference>
<evidence type="ECO:0000256" key="1">
    <source>
        <dbReference type="ARBA" id="ARBA00000851"/>
    </source>
</evidence>
<evidence type="ECO:0000256" key="12">
    <source>
        <dbReference type="SAM" id="Coils"/>
    </source>
</evidence>
<dbReference type="InterPro" id="IPR004473">
    <property type="entry name" value="Restrct_endonuc_typeI_HsdR"/>
</dbReference>
<dbReference type="PANTHER" id="PTHR30195:SF15">
    <property type="entry name" value="TYPE I RESTRICTION ENZYME HINDI ENDONUCLEASE SUBUNIT"/>
    <property type="match status" value="1"/>
</dbReference>
<keyword evidence="8 11" id="KW-0378">Hydrolase</keyword>
<proteinExistence type="inferred from homology"/>
<dbReference type="InterPro" id="IPR007409">
    <property type="entry name" value="Restrct_endonuc_type1_HsdR_N"/>
</dbReference>
<dbReference type="RefSeq" id="WP_307291659.1">
    <property type="nucleotide sequence ID" value="NZ_JAUSWO010000001.1"/>
</dbReference>
<evidence type="ECO:0000256" key="6">
    <source>
        <dbReference type="ARBA" id="ARBA00022747"/>
    </source>
</evidence>
<dbReference type="Pfam" id="PF18766">
    <property type="entry name" value="SWI2_SNF2"/>
    <property type="match status" value="1"/>
</dbReference>
<dbReference type="EC" id="3.1.21.3" evidence="11"/>
<comment type="function">
    <text evidence="11">Subunit R is required for both nuclease and ATPase activities, but not for modification.</text>
</comment>
<dbReference type="PROSITE" id="PS51192">
    <property type="entry name" value="HELICASE_ATP_BIND_1"/>
    <property type="match status" value="1"/>
</dbReference>
<evidence type="ECO:0000256" key="11">
    <source>
        <dbReference type="RuleBase" id="RU364115"/>
    </source>
</evidence>
<evidence type="ECO:0000256" key="8">
    <source>
        <dbReference type="ARBA" id="ARBA00022801"/>
    </source>
</evidence>
<evidence type="ECO:0000256" key="4">
    <source>
        <dbReference type="ARBA" id="ARBA00022722"/>
    </source>
</evidence>
<evidence type="ECO:0000256" key="5">
    <source>
        <dbReference type="ARBA" id="ARBA00022741"/>
    </source>
</evidence>